<dbReference type="InterPro" id="IPR050090">
    <property type="entry name" value="Tyrosine_recombinase_XerCD"/>
</dbReference>
<evidence type="ECO:0000256" key="1">
    <source>
        <dbReference type="ARBA" id="ARBA00023125"/>
    </source>
</evidence>
<dbReference type="GO" id="GO:0003677">
    <property type="term" value="F:DNA binding"/>
    <property type="evidence" value="ECO:0007669"/>
    <property type="project" value="UniProtKB-UniRule"/>
</dbReference>
<proteinExistence type="predicted"/>
<dbReference type="InterPro" id="IPR011010">
    <property type="entry name" value="DNA_brk_join_enz"/>
</dbReference>
<dbReference type="InterPro" id="IPR044068">
    <property type="entry name" value="CB"/>
</dbReference>
<evidence type="ECO:0000313" key="7">
    <source>
        <dbReference type="Proteomes" id="UP000192448"/>
    </source>
</evidence>
<gene>
    <name evidence="6" type="ORF">BST13_35100</name>
</gene>
<dbReference type="GO" id="GO:0006310">
    <property type="term" value="P:DNA recombination"/>
    <property type="evidence" value="ECO:0007669"/>
    <property type="project" value="UniProtKB-KW"/>
</dbReference>
<evidence type="ECO:0000256" key="2">
    <source>
        <dbReference type="ARBA" id="ARBA00023172"/>
    </source>
</evidence>
<dbReference type="EMBL" id="MVHF01000062">
    <property type="protein sequence ID" value="ORA23430.1"/>
    <property type="molecule type" value="Genomic_DNA"/>
</dbReference>
<dbReference type="Pfam" id="PF00589">
    <property type="entry name" value="Phage_integrase"/>
    <property type="match status" value="1"/>
</dbReference>
<feature type="domain" description="Core-binding (CB)" evidence="5">
    <location>
        <begin position="1"/>
        <end position="76"/>
    </location>
</feature>
<dbReference type="Proteomes" id="UP000192448">
    <property type="component" value="Unassembled WGS sequence"/>
</dbReference>
<keyword evidence="7" id="KW-1185">Reference proteome</keyword>
<dbReference type="AlphaFoldDB" id="A0A1X0A079"/>
<evidence type="ECO:0000256" key="3">
    <source>
        <dbReference type="PROSITE-ProRule" id="PRU01248"/>
    </source>
</evidence>
<dbReference type="PROSITE" id="PS51898">
    <property type="entry name" value="TYR_RECOMBINASE"/>
    <property type="match status" value="1"/>
</dbReference>
<reference evidence="6 7" key="1">
    <citation type="submission" date="2017-02" db="EMBL/GenBank/DDBJ databases">
        <title>The new phylogeny of genus Mycobacterium.</title>
        <authorList>
            <person name="Tortoli E."/>
            <person name="Trovato A."/>
            <person name="Cirillo D.M."/>
        </authorList>
    </citation>
    <scope>NUCLEOTIDE SEQUENCE [LARGE SCALE GENOMIC DNA]</scope>
    <source>
        <strain evidence="6 7">RW6</strain>
    </source>
</reference>
<keyword evidence="2" id="KW-0233">DNA recombination</keyword>
<dbReference type="PROSITE" id="PS51900">
    <property type="entry name" value="CB"/>
    <property type="match status" value="1"/>
</dbReference>
<name>A0A1X0A079_9MYCO</name>
<keyword evidence="1 3" id="KW-0238">DNA-binding</keyword>
<evidence type="ECO:0000259" key="4">
    <source>
        <dbReference type="PROSITE" id="PS51898"/>
    </source>
</evidence>
<dbReference type="Gene3D" id="1.10.443.10">
    <property type="entry name" value="Intergrase catalytic core"/>
    <property type="match status" value="1"/>
</dbReference>
<dbReference type="InterPro" id="IPR002104">
    <property type="entry name" value="Integrase_catalytic"/>
</dbReference>
<dbReference type="PANTHER" id="PTHR30349:SF64">
    <property type="entry name" value="PROPHAGE INTEGRASE INTD-RELATED"/>
    <property type="match status" value="1"/>
</dbReference>
<organism evidence="6 7">
    <name type="scientific">Mycobacterium aquaticum</name>
    <dbReference type="NCBI Taxonomy" id="1927124"/>
    <lineage>
        <taxon>Bacteria</taxon>
        <taxon>Bacillati</taxon>
        <taxon>Actinomycetota</taxon>
        <taxon>Actinomycetes</taxon>
        <taxon>Mycobacteriales</taxon>
        <taxon>Mycobacteriaceae</taxon>
        <taxon>Mycobacterium</taxon>
    </lineage>
</organism>
<protein>
    <submittedName>
        <fullName evidence="6">Tyrosine recombinase</fullName>
    </submittedName>
</protein>
<evidence type="ECO:0000313" key="6">
    <source>
        <dbReference type="EMBL" id="ORA23430.1"/>
    </source>
</evidence>
<dbReference type="STRING" id="1927124.BST13_35100"/>
<feature type="domain" description="Tyr recombinase" evidence="4">
    <location>
        <begin position="97"/>
        <end position="262"/>
    </location>
</feature>
<dbReference type="PANTHER" id="PTHR30349">
    <property type="entry name" value="PHAGE INTEGRASE-RELATED"/>
    <property type="match status" value="1"/>
</dbReference>
<dbReference type="SUPFAM" id="SSF56349">
    <property type="entry name" value="DNA breaking-rejoining enzymes"/>
    <property type="match status" value="1"/>
</dbReference>
<accession>A0A1X0A079</accession>
<dbReference type="GO" id="GO:0015074">
    <property type="term" value="P:DNA integration"/>
    <property type="evidence" value="ECO:0007669"/>
    <property type="project" value="InterPro"/>
</dbReference>
<dbReference type="InterPro" id="IPR013762">
    <property type="entry name" value="Integrase-like_cat_sf"/>
</dbReference>
<comment type="caution">
    <text evidence="6">The sequence shown here is derived from an EMBL/GenBank/DDBJ whole genome shotgun (WGS) entry which is preliminary data.</text>
</comment>
<sequence>MSLTIWRTWQFAQSLSARTVHERTQAVHRMAQWCNVNPEHAQIDHVVTWLAEGGDWSANTRWTYYTHLNAWFLWLQKTGRRLDNPMVMIDAPKRSKGIPHPVTNEGVQRLLKVRARRRTRAMLLLAAFQGFRAHEIAKVKGEDFDLIARTVTVTGKGGFTATLPLHHRVLEIAYQMPRRGYWFPGVDRGHQRRESICGTIKETMVRAGVPGSAHCLRHWFGTALLEAGVDVRVVQTLLRHQNLATTEIYTQVSNARRAEGIELLDPFRVDPVATVTDQMRRVIEQWCESDDRDSQSETAAEAA</sequence>
<evidence type="ECO:0000259" key="5">
    <source>
        <dbReference type="PROSITE" id="PS51900"/>
    </source>
</evidence>